<comment type="caution">
    <text evidence="2">The sequence shown here is derived from an EMBL/GenBank/DDBJ whole genome shotgun (WGS) entry which is preliminary data.</text>
</comment>
<dbReference type="PANTHER" id="PTHR45763:SF28">
    <property type="entry name" value="ALPHA_BETA-HYDROLASES SUPERFAMILY PROTEIN"/>
    <property type="match status" value="1"/>
</dbReference>
<dbReference type="Proteomes" id="UP000824120">
    <property type="component" value="Chromosome 6"/>
</dbReference>
<sequence>MQLKIVVAFLVLLWISFVEIHIKKITTRILKSCKLQSRSKRIKLKDGRYVAYRERGVPINKSICRIITVYGIHSTKEVDVWL</sequence>
<feature type="signal peptide" evidence="1">
    <location>
        <begin position="1"/>
        <end position="20"/>
    </location>
</feature>
<protein>
    <submittedName>
        <fullName evidence="2">Uncharacterized protein</fullName>
    </submittedName>
</protein>
<dbReference type="OrthoDB" id="294702at2759"/>
<feature type="chain" id="PRO_5039891661" evidence="1">
    <location>
        <begin position="21"/>
        <end position="82"/>
    </location>
</feature>
<dbReference type="PANTHER" id="PTHR45763">
    <property type="entry name" value="HYDROLASE, ALPHA/BETA FOLD FAMILY PROTEIN, EXPRESSED-RELATED"/>
    <property type="match status" value="1"/>
</dbReference>
<accession>A0A9J5YQK9</accession>
<reference evidence="2 3" key="1">
    <citation type="submission" date="2020-09" db="EMBL/GenBank/DDBJ databases">
        <title>De no assembly of potato wild relative species, Solanum commersonii.</title>
        <authorList>
            <person name="Cho K."/>
        </authorList>
    </citation>
    <scope>NUCLEOTIDE SEQUENCE [LARGE SCALE GENOMIC DNA]</scope>
    <source>
        <strain evidence="2">LZ3.2</strain>
        <tissue evidence="2">Leaf</tissue>
    </source>
</reference>
<organism evidence="2 3">
    <name type="scientific">Solanum commersonii</name>
    <name type="common">Commerson's wild potato</name>
    <name type="synonym">Commerson's nightshade</name>
    <dbReference type="NCBI Taxonomy" id="4109"/>
    <lineage>
        <taxon>Eukaryota</taxon>
        <taxon>Viridiplantae</taxon>
        <taxon>Streptophyta</taxon>
        <taxon>Embryophyta</taxon>
        <taxon>Tracheophyta</taxon>
        <taxon>Spermatophyta</taxon>
        <taxon>Magnoliopsida</taxon>
        <taxon>eudicotyledons</taxon>
        <taxon>Gunneridae</taxon>
        <taxon>Pentapetalae</taxon>
        <taxon>asterids</taxon>
        <taxon>lamiids</taxon>
        <taxon>Solanales</taxon>
        <taxon>Solanaceae</taxon>
        <taxon>Solanoideae</taxon>
        <taxon>Solaneae</taxon>
        <taxon>Solanum</taxon>
    </lineage>
</organism>
<evidence type="ECO:0000313" key="3">
    <source>
        <dbReference type="Proteomes" id="UP000824120"/>
    </source>
</evidence>
<dbReference type="EMBL" id="JACXVP010000006">
    <property type="protein sequence ID" value="KAG5602777.1"/>
    <property type="molecule type" value="Genomic_DNA"/>
</dbReference>
<keyword evidence="1" id="KW-0732">Signal</keyword>
<dbReference type="AlphaFoldDB" id="A0A9J5YQK9"/>
<proteinExistence type="predicted"/>
<keyword evidence="3" id="KW-1185">Reference proteome</keyword>
<evidence type="ECO:0000256" key="1">
    <source>
        <dbReference type="SAM" id="SignalP"/>
    </source>
</evidence>
<name>A0A9J5YQK9_SOLCO</name>
<evidence type="ECO:0000313" key="2">
    <source>
        <dbReference type="EMBL" id="KAG5602777.1"/>
    </source>
</evidence>
<gene>
    <name evidence="2" type="ORF">H5410_034147</name>
</gene>